<feature type="modified residue" description="4-aspartylphosphate" evidence="5">
    <location>
        <position position="55"/>
    </location>
</feature>
<dbReference type="InterPro" id="IPR016032">
    <property type="entry name" value="Sig_transdc_resp-reg_C-effctor"/>
</dbReference>
<dbReference type="Pfam" id="PF00072">
    <property type="entry name" value="Response_reg"/>
    <property type="match status" value="1"/>
</dbReference>
<dbReference type="EMBL" id="ABVL01000003">
    <property type="protein sequence ID" value="EDY20866.1"/>
    <property type="molecule type" value="Genomic_DNA"/>
</dbReference>
<dbReference type="InterPro" id="IPR058245">
    <property type="entry name" value="NreC/VraR/RcsB-like_REC"/>
</dbReference>
<evidence type="ECO:0000313" key="8">
    <source>
        <dbReference type="EMBL" id="EDY20866.1"/>
    </source>
</evidence>
<dbReference type="Pfam" id="PF00196">
    <property type="entry name" value="GerE"/>
    <property type="match status" value="1"/>
</dbReference>
<dbReference type="PANTHER" id="PTHR43214">
    <property type="entry name" value="TWO-COMPONENT RESPONSE REGULATOR"/>
    <property type="match status" value="1"/>
</dbReference>
<dbReference type="PROSITE" id="PS50110">
    <property type="entry name" value="RESPONSE_REGULATORY"/>
    <property type="match status" value="1"/>
</dbReference>
<dbReference type="InterPro" id="IPR011006">
    <property type="entry name" value="CheY-like_superfamily"/>
</dbReference>
<dbReference type="InterPro" id="IPR039420">
    <property type="entry name" value="WalR-like"/>
</dbReference>
<dbReference type="GO" id="GO:0006355">
    <property type="term" value="P:regulation of DNA-templated transcription"/>
    <property type="evidence" value="ECO:0007669"/>
    <property type="project" value="InterPro"/>
</dbReference>
<dbReference type="PRINTS" id="PR00038">
    <property type="entry name" value="HTHLUXR"/>
</dbReference>
<evidence type="ECO:0000259" key="7">
    <source>
        <dbReference type="PROSITE" id="PS50110"/>
    </source>
</evidence>
<keyword evidence="4" id="KW-0804">Transcription</keyword>
<name>B4CX68_9BACT</name>
<evidence type="ECO:0000256" key="2">
    <source>
        <dbReference type="ARBA" id="ARBA00023015"/>
    </source>
</evidence>
<dbReference type="InterPro" id="IPR000792">
    <property type="entry name" value="Tscrpt_reg_LuxR_C"/>
</dbReference>
<dbReference type="CDD" id="cd17535">
    <property type="entry name" value="REC_NarL-like"/>
    <property type="match status" value="1"/>
</dbReference>
<evidence type="ECO:0000259" key="6">
    <source>
        <dbReference type="PROSITE" id="PS50043"/>
    </source>
</evidence>
<sequence>MPIRIALVEDDQPVALALQQYFALAPAITCEAVFPNAEEALRRIPKLAPELLLVDINLPKMNGIEFVGQIVQRCPGILCLMLTMYEETPLIFDALKAGACGYLLKETPPHEIVAAIEEAKAGGSPMTPLIARRVVSFFQKQPVPPPAAQSGEGLTDREREVLDLLAQGYLYKEIGEIMGISTHTVNSHNRHIYEKLQVRSRGQAVAKYRGLAE</sequence>
<dbReference type="STRING" id="497964.CfE428DRAFT_1159"/>
<gene>
    <name evidence="8" type="ORF">CfE428DRAFT_1159</name>
</gene>
<dbReference type="eggNOG" id="COG2197">
    <property type="taxonomic scope" value="Bacteria"/>
</dbReference>
<evidence type="ECO:0000256" key="3">
    <source>
        <dbReference type="ARBA" id="ARBA00023125"/>
    </source>
</evidence>
<dbReference type="Proteomes" id="UP000005824">
    <property type="component" value="Unassembled WGS sequence"/>
</dbReference>
<keyword evidence="1 5" id="KW-0597">Phosphoprotein</keyword>
<dbReference type="CDD" id="cd06170">
    <property type="entry name" value="LuxR_C_like"/>
    <property type="match status" value="1"/>
</dbReference>
<feature type="domain" description="HTH luxR-type" evidence="6">
    <location>
        <begin position="147"/>
        <end position="212"/>
    </location>
</feature>
<accession>B4CX68</accession>
<comment type="caution">
    <text evidence="8">The sequence shown here is derived from an EMBL/GenBank/DDBJ whole genome shotgun (WGS) entry which is preliminary data.</text>
</comment>
<reference evidence="8 9" key="1">
    <citation type="journal article" date="2011" name="J. Bacteriol.">
        <title>Genome sequence of Chthoniobacter flavus Ellin428, an aerobic heterotrophic soil bacterium.</title>
        <authorList>
            <person name="Kant R."/>
            <person name="van Passel M.W."/>
            <person name="Palva A."/>
            <person name="Lucas S."/>
            <person name="Lapidus A."/>
            <person name="Glavina Del Rio T."/>
            <person name="Dalin E."/>
            <person name="Tice H."/>
            <person name="Bruce D."/>
            <person name="Goodwin L."/>
            <person name="Pitluck S."/>
            <person name="Larimer F.W."/>
            <person name="Land M.L."/>
            <person name="Hauser L."/>
            <person name="Sangwan P."/>
            <person name="de Vos W.M."/>
            <person name="Janssen P.H."/>
            <person name="Smidt H."/>
        </authorList>
    </citation>
    <scope>NUCLEOTIDE SEQUENCE [LARGE SCALE GENOMIC DNA]</scope>
    <source>
        <strain evidence="8 9">Ellin428</strain>
    </source>
</reference>
<proteinExistence type="predicted"/>
<keyword evidence="2" id="KW-0805">Transcription regulation</keyword>
<dbReference type="InParanoid" id="B4CX68"/>
<dbReference type="RefSeq" id="WP_006978485.1">
    <property type="nucleotide sequence ID" value="NZ_ABVL01000003.1"/>
</dbReference>
<dbReference type="Gene3D" id="3.40.50.2300">
    <property type="match status" value="1"/>
</dbReference>
<dbReference type="PROSITE" id="PS50043">
    <property type="entry name" value="HTH_LUXR_2"/>
    <property type="match status" value="1"/>
</dbReference>
<evidence type="ECO:0000313" key="9">
    <source>
        <dbReference type="Proteomes" id="UP000005824"/>
    </source>
</evidence>
<dbReference type="SUPFAM" id="SSF46894">
    <property type="entry name" value="C-terminal effector domain of the bipartite response regulators"/>
    <property type="match status" value="1"/>
</dbReference>
<dbReference type="GO" id="GO:0000160">
    <property type="term" value="P:phosphorelay signal transduction system"/>
    <property type="evidence" value="ECO:0007669"/>
    <property type="project" value="InterPro"/>
</dbReference>
<dbReference type="InterPro" id="IPR001789">
    <property type="entry name" value="Sig_transdc_resp-reg_receiver"/>
</dbReference>
<keyword evidence="3" id="KW-0238">DNA-binding</keyword>
<dbReference type="SMART" id="SM00448">
    <property type="entry name" value="REC"/>
    <property type="match status" value="1"/>
</dbReference>
<dbReference type="SMART" id="SM00421">
    <property type="entry name" value="HTH_LUXR"/>
    <property type="match status" value="1"/>
</dbReference>
<evidence type="ECO:0000256" key="5">
    <source>
        <dbReference type="PROSITE-ProRule" id="PRU00169"/>
    </source>
</evidence>
<evidence type="ECO:0000256" key="4">
    <source>
        <dbReference type="ARBA" id="ARBA00023163"/>
    </source>
</evidence>
<evidence type="ECO:0000256" key="1">
    <source>
        <dbReference type="ARBA" id="ARBA00022553"/>
    </source>
</evidence>
<keyword evidence="9" id="KW-1185">Reference proteome</keyword>
<dbReference type="GO" id="GO:0003677">
    <property type="term" value="F:DNA binding"/>
    <property type="evidence" value="ECO:0007669"/>
    <property type="project" value="UniProtKB-KW"/>
</dbReference>
<protein>
    <submittedName>
        <fullName evidence="8">Two component transcriptional regulator, LuxR family</fullName>
    </submittedName>
</protein>
<dbReference type="SUPFAM" id="SSF52172">
    <property type="entry name" value="CheY-like"/>
    <property type="match status" value="1"/>
</dbReference>
<feature type="domain" description="Response regulatory" evidence="7">
    <location>
        <begin position="4"/>
        <end position="120"/>
    </location>
</feature>
<organism evidence="8 9">
    <name type="scientific">Chthoniobacter flavus Ellin428</name>
    <dbReference type="NCBI Taxonomy" id="497964"/>
    <lineage>
        <taxon>Bacteria</taxon>
        <taxon>Pseudomonadati</taxon>
        <taxon>Verrucomicrobiota</taxon>
        <taxon>Spartobacteria</taxon>
        <taxon>Chthoniobacterales</taxon>
        <taxon>Chthoniobacteraceae</taxon>
        <taxon>Chthoniobacter</taxon>
    </lineage>
</organism>
<dbReference type="AlphaFoldDB" id="B4CX68"/>
<dbReference type="PROSITE" id="PS00622">
    <property type="entry name" value="HTH_LUXR_1"/>
    <property type="match status" value="1"/>
</dbReference>
<dbReference type="PANTHER" id="PTHR43214:SF41">
    <property type="entry name" value="NITRATE_NITRITE RESPONSE REGULATOR PROTEIN NARP"/>
    <property type="match status" value="1"/>
</dbReference>